<dbReference type="SUPFAM" id="SSF48179">
    <property type="entry name" value="6-phosphogluconate dehydrogenase C-terminal domain-like"/>
    <property type="match status" value="1"/>
</dbReference>
<dbReference type="InterPro" id="IPR037108">
    <property type="entry name" value="TM1727-like_C_sf"/>
</dbReference>
<dbReference type="RefSeq" id="WP_092434212.1">
    <property type="nucleotide sequence ID" value="NZ_FMYP01000001.1"/>
</dbReference>
<dbReference type="Gene3D" id="1.10.1040.20">
    <property type="entry name" value="ProC-like, C-terminal domain"/>
    <property type="match status" value="1"/>
</dbReference>
<organism evidence="3 4">
    <name type="scientific">Williamwhitmania taraxaci</name>
    <dbReference type="NCBI Taxonomy" id="1640674"/>
    <lineage>
        <taxon>Bacteria</taxon>
        <taxon>Pseudomonadati</taxon>
        <taxon>Bacteroidota</taxon>
        <taxon>Bacteroidia</taxon>
        <taxon>Bacteroidales</taxon>
        <taxon>Williamwhitmaniaceae</taxon>
        <taxon>Williamwhitmania</taxon>
    </lineage>
</organism>
<dbReference type="EMBL" id="FMYP01000001">
    <property type="protein sequence ID" value="SDB81999.1"/>
    <property type="molecule type" value="Genomic_DNA"/>
</dbReference>
<dbReference type="PANTHER" id="PTHR40459">
    <property type="entry name" value="CONSERVED HYPOTHETICAL ALANINE AND LEUCINE RICH PROTEIN"/>
    <property type="match status" value="1"/>
</dbReference>
<dbReference type="Gene3D" id="3.40.50.720">
    <property type="entry name" value="NAD(P)-binding Rossmann-like Domain"/>
    <property type="match status" value="1"/>
</dbReference>
<dbReference type="Proteomes" id="UP000199452">
    <property type="component" value="Unassembled WGS sequence"/>
</dbReference>
<protein>
    <submittedName>
        <fullName evidence="3">Predicted oxidoreductase, contains short-chain dehydrogenase (SDR) and DUF2520 domains</fullName>
    </submittedName>
</protein>
<dbReference type="OrthoDB" id="9810755at2"/>
<dbReference type="InterPro" id="IPR028939">
    <property type="entry name" value="P5C_Rdtase_cat_N"/>
</dbReference>
<keyword evidence="4" id="KW-1185">Reference proteome</keyword>
<dbReference type="AlphaFoldDB" id="A0A1G6GJA4"/>
<reference evidence="3 4" key="1">
    <citation type="submission" date="2016-09" db="EMBL/GenBank/DDBJ databases">
        <authorList>
            <person name="Capua I."/>
            <person name="De Benedictis P."/>
            <person name="Joannis T."/>
            <person name="Lombin L.H."/>
            <person name="Cattoli G."/>
        </authorList>
    </citation>
    <scope>NUCLEOTIDE SEQUENCE [LARGE SCALE GENOMIC DNA]</scope>
    <source>
        <strain evidence="3 4">A7P-90m</strain>
    </source>
</reference>
<name>A0A1G6GJA4_9BACT</name>
<sequence>MSNIQGKSVVFIGAGGLAWSLSVALHAAGIRVIQIVSPNILNGQALAKKMGATHATSFKDIAHADFYFLALPDRVIESVAKSISFPPNAFVIHSSGSVYLNSLSALFPNAGVLYPLQTFTRGRVVSLDNVPIFVEAATEQSLSIITTLASTITTNVIAINSEQRRNIHLAGVIANNFTNYLLELGDEWMEANGFSLHLLQPLMAETVKKAFEVSPSLSQTGPASRLDTSVVETHLKMLANLPELQKLYGVFSDSIIAKTKLRNYNDTKK</sequence>
<evidence type="ECO:0000313" key="4">
    <source>
        <dbReference type="Proteomes" id="UP000199452"/>
    </source>
</evidence>
<dbReference type="InterPro" id="IPR018931">
    <property type="entry name" value="DUF2520"/>
</dbReference>
<feature type="domain" description="Pyrroline-5-carboxylate reductase catalytic N-terminal" evidence="1">
    <location>
        <begin position="9"/>
        <end position="85"/>
    </location>
</feature>
<gene>
    <name evidence="3" type="ORF">SAMN05216323_1001143</name>
</gene>
<dbReference type="InterPro" id="IPR008927">
    <property type="entry name" value="6-PGluconate_DH-like_C_sf"/>
</dbReference>
<evidence type="ECO:0000313" key="3">
    <source>
        <dbReference type="EMBL" id="SDB81999.1"/>
    </source>
</evidence>
<dbReference type="SUPFAM" id="SSF51735">
    <property type="entry name" value="NAD(P)-binding Rossmann-fold domains"/>
    <property type="match status" value="1"/>
</dbReference>
<evidence type="ECO:0000259" key="1">
    <source>
        <dbReference type="Pfam" id="PF03807"/>
    </source>
</evidence>
<evidence type="ECO:0000259" key="2">
    <source>
        <dbReference type="Pfam" id="PF10728"/>
    </source>
</evidence>
<accession>A0A1G6GJA4</accession>
<dbReference type="STRING" id="1640674.SAMN05216323_1001143"/>
<proteinExistence type="predicted"/>
<dbReference type="Pfam" id="PF10728">
    <property type="entry name" value="DUF2520"/>
    <property type="match status" value="1"/>
</dbReference>
<dbReference type="InterPro" id="IPR036291">
    <property type="entry name" value="NAD(P)-bd_dom_sf"/>
</dbReference>
<feature type="domain" description="DUF2520" evidence="2">
    <location>
        <begin position="130"/>
        <end position="254"/>
    </location>
</feature>
<dbReference type="PANTHER" id="PTHR40459:SF1">
    <property type="entry name" value="CONSERVED HYPOTHETICAL ALANINE AND LEUCINE RICH PROTEIN"/>
    <property type="match status" value="1"/>
</dbReference>
<dbReference type="Pfam" id="PF03807">
    <property type="entry name" value="F420_oxidored"/>
    <property type="match status" value="1"/>
</dbReference>